<organism evidence="2 3">
    <name type="scientific">Winogradskyella thalassocola</name>
    <dbReference type="NCBI Taxonomy" id="262004"/>
    <lineage>
        <taxon>Bacteria</taxon>
        <taxon>Pseudomonadati</taxon>
        <taxon>Bacteroidota</taxon>
        <taxon>Flavobacteriia</taxon>
        <taxon>Flavobacteriales</taxon>
        <taxon>Flavobacteriaceae</taxon>
        <taxon>Winogradskyella</taxon>
    </lineage>
</organism>
<reference evidence="3" key="1">
    <citation type="submission" date="2016-10" db="EMBL/GenBank/DDBJ databases">
        <authorList>
            <person name="Varghese N."/>
            <person name="Submissions S."/>
        </authorList>
    </citation>
    <scope>NUCLEOTIDE SEQUENCE [LARGE SCALE GENOMIC DNA]</scope>
    <source>
        <strain evidence="3">DSM 15363</strain>
    </source>
</reference>
<gene>
    <name evidence="2" type="ORF">SAMN04489796_10535</name>
</gene>
<evidence type="ECO:0000313" key="3">
    <source>
        <dbReference type="Proteomes" id="UP000199492"/>
    </source>
</evidence>
<sequence>MKETISLLHPFSAKSVGLKPTDLYYFHSKPHENALRGLQRKGYGVAIDYFTSSFFPYAKTIKGVKKRFWPVSWPILKKRHAWKKQHSIFNYLYTSVMPSTLTIINMSGHGSAYCFNLAALLKKQNKPYIAMIGGMHMGNSKDVLNYYNNANHIIVHTQVQKDILKQTNGFRDLEIKVMPLGVDTSLFKPRFNVKEKSSLLYVGRISRLKQIECAIDSLVYLNKKGVTGVNLTIIGPISDTEYHKELQEKVRSLGLESQIHFKGPLKQENLIPYYQSATLLLMPSKHESFGMVMVEAMGCGTPVVAFRGSGGPDEIVTNNVTGVLCEDVNYSQQVYNLLVNKKVLDDMSRSAVLDVMQHWSLDYTAHCLEDSVKFALEKF</sequence>
<dbReference type="EMBL" id="FNCZ01000005">
    <property type="protein sequence ID" value="SDH87206.1"/>
    <property type="molecule type" value="Genomic_DNA"/>
</dbReference>
<dbReference type="PANTHER" id="PTHR45947">
    <property type="entry name" value="SULFOQUINOVOSYL TRANSFERASE SQD2"/>
    <property type="match status" value="1"/>
</dbReference>
<dbReference type="InterPro" id="IPR050194">
    <property type="entry name" value="Glycosyltransferase_grp1"/>
</dbReference>
<dbReference type="SUPFAM" id="SSF53756">
    <property type="entry name" value="UDP-Glycosyltransferase/glycogen phosphorylase"/>
    <property type="match status" value="1"/>
</dbReference>
<feature type="domain" description="Glycosyl transferase family 1" evidence="1">
    <location>
        <begin position="192"/>
        <end position="332"/>
    </location>
</feature>
<dbReference type="CDD" id="cd03801">
    <property type="entry name" value="GT4_PimA-like"/>
    <property type="match status" value="1"/>
</dbReference>
<keyword evidence="2" id="KW-0808">Transferase</keyword>
<proteinExistence type="predicted"/>
<dbReference type="Pfam" id="PF00534">
    <property type="entry name" value="Glycos_transf_1"/>
    <property type="match status" value="1"/>
</dbReference>
<dbReference type="RefSeq" id="WP_092468584.1">
    <property type="nucleotide sequence ID" value="NZ_FNCZ01000005.1"/>
</dbReference>
<dbReference type="Proteomes" id="UP000199492">
    <property type="component" value="Unassembled WGS sequence"/>
</dbReference>
<name>A0A1G8FZ13_9FLAO</name>
<dbReference type="GO" id="GO:0016757">
    <property type="term" value="F:glycosyltransferase activity"/>
    <property type="evidence" value="ECO:0007669"/>
    <property type="project" value="InterPro"/>
</dbReference>
<accession>A0A1G8FZ13</accession>
<keyword evidence="3" id="KW-1185">Reference proteome</keyword>
<evidence type="ECO:0000259" key="1">
    <source>
        <dbReference type="Pfam" id="PF00534"/>
    </source>
</evidence>
<dbReference type="STRING" id="262004.SAMN04489796_10535"/>
<evidence type="ECO:0000313" key="2">
    <source>
        <dbReference type="EMBL" id="SDH87206.1"/>
    </source>
</evidence>
<dbReference type="InterPro" id="IPR001296">
    <property type="entry name" value="Glyco_trans_1"/>
</dbReference>
<dbReference type="OrthoDB" id="9811239at2"/>
<dbReference type="PANTHER" id="PTHR45947:SF3">
    <property type="entry name" value="SULFOQUINOVOSYL TRANSFERASE SQD2"/>
    <property type="match status" value="1"/>
</dbReference>
<dbReference type="Gene3D" id="3.40.50.2000">
    <property type="entry name" value="Glycogen Phosphorylase B"/>
    <property type="match status" value="2"/>
</dbReference>
<dbReference type="AlphaFoldDB" id="A0A1G8FZ13"/>
<protein>
    <submittedName>
        <fullName evidence="2">Glycosyltransferase involved in cell wall bisynthesis</fullName>
    </submittedName>
</protein>